<reference evidence="1" key="1">
    <citation type="journal article" date="2023" name="G3 (Bethesda)">
        <title>A reference genome for the long-term kleptoplast-retaining sea slug Elysia crispata morphotype clarki.</title>
        <authorList>
            <person name="Eastman K.E."/>
            <person name="Pendleton A.L."/>
            <person name="Shaikh M.A."/>
            <person name="Suttiyut T."/>
            <person name="Ogas R."/>
            <person name="Tomko P."/>
            <person name="Gavelis G."/>
            <person name="Widhalm J.R."/>
            <person name="Wisecaver J.H."/>
        </authorList>
    </citation>
    <scope>NUCLEOTIDE SEQUENCE</scope>
    <source>
        <strain evidence="1">ECLA1</strain>
    </source>
</reference>
<organism evidence="1 2">
    <name type="scientific">Elysia crispata</name>
    <name type="common">lettuce slug</name>
    <dbReference type="NCBI Taxonomy" id="231223"/>
    <lineage>
        <taxon>Eukaryota</taxon>
        <taxon>Metazoa</taxon>
        <taxon>Spiralia</taxon>
        <taxon>Lophotrochozoa</taxon>
        <taxon>Mollusca</taxon>
        <taxon>Gastropoda</taxon>
        <taxon>Heterobranchia</taxon>
        <taxon>Euthyneura</taxon>
        <taxon>Panpulmonata</taxon>
        <taxon>Sacoglossa</taxon>
        <taxon>Placobranchoidea</taxon>
        <taxon>Plakobranchidae</taxon>
        <taxon>Elysia</taxon>
    </lineage>
</organism>
<protein>
    <submittedName>
        <fullName evidence="1">Uncharacterized protein</fullName>
    </submittedName>
</protein>
<evidence type="ECO:0000313" key="2">
    <source>
        <dbReference type="Proteomes" id="UP001283361"/>
    </source>
</evidence>
<keyword evidence="2" id="KW-1185">Reference proteome</keyword>
<dbReference type="Proteomes" id="UP001283361">
    <property type="component" value="Unassembled WGS sequence"/>
</dbReference>
<sequence length="120" mass="12709">MAEDSVRLIRVTESLSTIIVEFCQQAEMAVLLNERVYCRGFRSSSACQSDAVNNRFLFNCSALSKSWSGSTIGVVNSVQQSKSSFGVDGQWDSTTGSGSVRQSGSCGRGGVLVNLSGVAV</sequence>
<proteinExistence type="predicted"/>
<accession>A0AAE1BBY0</accession>
<dbReference type="EMBL" id="JAWDGP010000150">
    <property type="protein sequence ID" value="KAK3803347.1"/>
    <property type="molecule type" value="Genomic_DNA"/>
</dbReference>
<comment type="caution">
    <text evidence="1">The sequence shown here is derived from an EMBL/GenBank/DDBJ whole genome shotgun (WGS) entry which is preliminary data.</text>
</comment>
<gene>
    <name evidence="1" type="ORF">RRG08_046663</name>
</gene>
<name>A0AAE1BBY0_9GAST</name>
<dbReference type="AlphaFoldDB" id="A0AAE1BBY0"/>
<evidence type="ECO:0000313" key="1">
    <source>
        <dbReference type="EMBL" id="KAK3803347.1"/>
    </source>
</evidence>